<evidence type="ECO:0000313" key="6">
    <source>
        <dbReference type="Proteomes" id="UP000254677"/>
    </source>
</evidence>
<proteinExistence type="inferred from homology"/>
<dbReference type="PANTHER" id="PTHR35936:SF19">
    <property type="entry name" value="AMINO-ACID-BINDING PROTEIN YXEM-RELATED"/>
    <property type="match status" value="1"/>
</dbReference>
<evidence type="ECO:0000256" key="1">
    <source>
        <dbReference type="ARBA" id="ARBA00010333"/>
    </source>
</evidence>
<dbReference type="Pfam" id="PF00497">
    <property type="entry name" value="SBP_bac_3"/>
    <property type="match status" value="1"/>
</dbReference>
<dbReference type="SUPFAM" id="SSF53850">
    <property type="entry name" value="Periplasmic binding protein-like II"/>
    <property type="match status" value="1"/>
</dbReference>
<sequence>MDNGFSPKTKGGYPKWANIFIGVWFFTWLSSYAYADIRVGTVKFDPPYVLSLDQGFEIQLIKLICQRMNQQCTLIQMPYYQLFEELLKGSIDIGIDSIPFYLSSSGGDPYIYSYPYLLSKGQFVVLRSSKINAIKDIPQGSTVGLVKESGEPGRGLFYRFFVAKYGNTFQVKLFDDIESLISDLSSGNVTAVFLDNNEANYWELNGGDQFDALETPMKVADGIGIVALPQNQALINSINQQLINIESGSAYINLYNTYFHMGD</sequence>
<dbReference type="OrthoDB" id="9768183at2"/>
<organism evidence="5 6">
    <name type="scientific">Legionella donaldsonii</name>
    <dbReference type="NCBI Taxonomy" id="45060"/>
    <lineage>
        <taxon>Bacteria</taxon>
        <taxon>Pseudomonadati</taxon>
        <taxon>Pseudomonadota</taxon>
        <taxon>Gammaproteobacteria</taxon>
        <taxon>Legionellales</taxon>
        <taxon>Legionellaceae</taxon>
        <taxon>Legionella</taxon>
    </lineage>
</organism>
<reference evidence="5 6" key="1">
    <citation type="submission" date="2018-06" db="EMBL/GenBank/DDBJ databases">
        <authorList>
            <consortium name="Pathogen Informatics"/>
            <person name="Doyle S."/>
        </authorList>
    </citation>
    <scope>NUCLEOTIDE SEQUENCE [LARGE SCALE GENOMIC DNA]</scope>
    <source>
        <strain evidence="5 6">NCTC13292</strain>
    </source>
</reference>
<evidence type="ECO:0000256" key="3">
    <source>
        <dbReference type="SAM" id="Phobius"/>
    </source>
</evidence>
<dbReference type="EMBL" id="UGOA01000001">
    <property type="protein sequence ID" value="STX41765.1"/>
    <property type="molecule type" value="Genomic_DNA"/>
</dbReference>
<keyword evidence="3" id="KW-1133">Transmembrane helix</keyword>
<keyword evidence="3" id="KW-0812">Transmembrane</keyword>
<name>A0A378J2C2_9GAMM</name>
<dbReference type="RefSeq" id="WP_115220916.1">
    <property type="nucleotide sequence ID" value="NZ_CAXYJE010000007.1"/>
</dbReference>
<dbReference type="SMART" id="SM00062">
    <property type="entry name" value="PBPb"/>
    <property type="match status" value="1"/>
</dbReference>
<dbReference type="PANTHER" id="PTHR35936">
    <property type="entry name" value="MEMBRANE-BOUND LYTIC MUREIN TRANSGLYCOSYLASE F"/>
    <property type="match status" value="1"/>
</dbReference>
<comment type="similarity">
    <text evidence="1">Belongs to the bacterial solute-binding protein 3 family.</text>
</comment>
<feature type="domain" description="Solute-binding protein family 3/N-terminal" evidence="4">
    <location>
        <begin position="36"/>
        <end position="262"/>
    </location>
</feature>
<dbReference type="Gene3D" id="3.40.190.10">
    <property type="entry name" value="Periplasmic binding protein-like II"/>
    <property type="match status" value="2"/>
</dbReference>
<dbReference type="InterPro" id="IPR001638">
    <property type="entry name" value="Solute-binding_3/MltF_N"/>
</dbReference>
<dbReference type="AlphaFoldDB" id="A0A378J2C2"/>
<evidence type="ECO:0000313" key="5">
    <source>
        <dbReference type="EMBL" id="STX41765.1"/>
    </source>
</evidence>
<keyword evidence="6" id="KW-1185">Reference proteome</keyword>
<accession>A0A378J2C2</accession>
<evidence type="ECO:0000256" key="2">
    <source>
        <dbReference type="ARBA" id="ARBA00022729"/>
    </source>
</evidence>
<protein>
    <submittedName>
        <fullName evidence="5">Arginine-binding periplasmic protein</fullName>
    </submittedName>
</protein>
<gene>
    <name evidence="5" type="primary">artJ_2</name>
    <name evidence="5" type="ORF">NCTC13292_01166</name>
</gene>
<keyword evidence="3" id="KW-0472">Membrane</keyword>
<evidence type="ECO:0000259" key="4">
    <source>
        <dbReference type="SMART" id="SM00062"/>
    </source>
</evidence>
<keyword evidence="2" id="KW-0732">Signal</keyword>
<dbReference type="Proteomes" id="UP000254677">
    <property type="component" value="Unassembled WGS sequence"/>
</dbReference>
<feature type="transmembrane region" description="Helical" evidence="3">
    <location>
        <begin position="16"/>
        <end position="35"/>
    </location>
</feature>